<name>A0A166AL82_9AGAM</name>
<reference evidence="1 2" key="1">
    <citation type="journal article" date="2016" name="Mol. Biol. Evol.">
        <title>Comparative Genomics of Early-Diverging Mushroom-Forming Fungi Provides Insights into the Origins of Lignocellulose Decay Capabilities.</title>
        <authorList>
            <person name="Nagy L.G."/>
            <person name="Riley R."/>
            <person name="Tritt A."/>
            <person name="Adam C."/>
            <person name="Daum C."/>
            <person name="Floudas D."/>
            <person name="Sun H."/>
            <person name="Yadav J.S."/>
            <person name="Pangilinan J."/>
            <person name="Larsson K.H."/>
            <person name="Matsuura K."/>
            <person name="Barry K."/>
            <person name="Labutti K."/>
            <person name="Kuo R."/>
            <person name="Ohm R.A."/>
            <person name="Bhattacharya S.S."/>
            <person name="Shirouzu T."/>
            <person name="Yoshinaga Y."/>
            <person name="Martin F.M."/>
            <person name="Grigoriev I.V."/>
            <person name="Hibbett D.S."/>
        </authorList>
    </citation>
    <scope>NUCLEOTIDE SEQUENCE [LARGE SCALE GENOMIC DNA]</scope>
    <source>
        <strain evidence="1 2">HHB10207 ss-3</strain>
    </source>
</reference>
<dbReference type="AlphaFoldDB" id="A0A166AL82"/>
<sequence length="98" mass="10750">MIVAGLESKPPIETLIHVLLIASKTGAAIAETGQEHLAIEILTRAADFEQLLSAAPDPDGLHEKPRAAAVITYYASRMETVRSYCFNIEREGIPFMRL</sequence>
<proteinExistence type="predicted"/>
<dbReference type="EMBL" id="KV428139">
    <property type="protein sequence ID" value="KZT35441.1"/>
    <property type="molecule type" value="Genomic_DNA"/>
</dbReference>
<dbReference type="Proteomes" id="UP000076798">
    <property type="component" value="Unassembled WGS sequence"/>
</dbReference>
<gene>
    <name evidence="1" type="ORF">SISSUDRAFT_1051394</name>
</gene>
<accession>A0A166AL82</accession>
<protein>
    <submittedName>
        <fullName evidence="1">Uncharacterized protein</fullName>
    </submittedName>
</protein>
<organism evidence="1 2">
    <name type="scientific">Sistotremastrum suecicum HHB10207 ss-3</name>
    <dbReference type="NCBI Taxonomy" id="1314776"/>
    <lineage>
        <taxon>Eukaryota</taxon>
        <taxon>Fungi</taxon>
        <taxon>Dikarya</taxon>
        <taxon>Basidiomycota</taxon>
        <taxon>Agaricomycotina</taxon>
        <taxon>Agaricomycetes</taxon>
        <taxon>Sistotremastrales</taxon>
        <taxon>Sistotremastraceae</taxon>
        <taxon>Sistotremastrum</taxon>
    </lineage>
</organism>
<dbReference type="OrthoDB" id="65716at2759"/>
<keyword evidence="2" id="KW-1185">Reference proteome</keyword>
<evidence type="ECO:0000313" key="1">
    <source>
        <dbReference type="EMBL" id="KZT35441.1"/>
    </source>
</evidence>
<evidence type="ECO:0000313" key="2">
    <source>
        <dbReference type="Proteomes" id="UP000076798"/>
    </source>
</evidence>